<accession>A0AAD7RNQ4</accession>
<keyword evidence="2" id="KW-1185">Reference proteome</keyword>
<dbReference type="AlphaFoldDB" id="A0AAD7RNQ4"/>
<name>A0AAD7RNQ4_9TELE</name>
<evidence type="ECO:0000313" key="2">
    <source>
        <dbReference type="Proteomes" id="UP001221898"/>
    </source>
</evidence>
<dbReference type="Proteomes" id="UP001221898">
    <property type="component" value="Unassembled WGS sequence"/>
</dbReference>
<comment type="caution">
    <text evidence="1">The sequence shown here is derived from an EMBL/GenBank/DDBJ whole genome shotgun (WGS) entry which is preliminary data.</text>
</comment>
<proteinExistence type="predicted"/>
<gene>
    <name evidence="1" type="ORF">AAFF_G00176200</name>
</gene>
<evidence type="ECO:0000313" key="1">
    <source>
        <dbReference type="EMBL" id="KAJ8386196.1"/>
    </source>
</evidence>
<sequence>MNCLFKVLPQHLDGVQVRTLTRPLQNLNFVSFSSHSEMYLFLCFGSLSCYITQLPFSFRSQTDDRTFSFRIFW</sequence>
<reference evidence="1" key="1">
    <citation type="journal article" date="2023" name="Science">
        <title>Genome structures resolve the early diversification of teleost fishes.</title>
        <authorList>
            <person name="Parey E."/>
            <person name="Louis A."/>
            <person name="Montfort J."/>
            <person name="Bouchez O."/>
            <person name="Roques C."/>
            <person name="Iampietro C."/>
            <person name="Lluch J."/>
            <person name="Castinel A."/>
            <person name="Donnadieu C."/>
            <person name="Desvignes T."/>
            <person name="Floi Bucao C."/>
            <person name="Jouanno E."/>
            <person name="Wen M."/>
            <person name="Mejri S."/>
            <person name="Dirks R."/>
            <person name="Jansen H."/>
            <person name="Henkel C."/>
            <person name="Chen W.J."/>
            <person name="Zahm M."/>
            <person name="Cabau C."/>
            <person name="Klopp C."/>
            <person name="Thompson A.W."/>
            <person name="Robinson-Rechavi M."/>
            <person name="Braasch I."/>
            <person name="Lecointre G."/>
            <person name="Bobe J."/>
            <person name="Postlethwait J.H."/>
            <person name="Berthelot C."/>
            <person name="Roest Crollius H."/>
            <person name="Guiguen Y."/>
        </authorList>
    </citation>
    <scope>NUCLEOTIDE SEQUENCE</scope>
    <source>
        <strain evidence="1">NC1722</strain>
    </source>
</reference>
<protein>
    <submittedName>
        <fullName evidence="1">Uncharacterized protein</fullName>
    </submittedName>
</protein>
<organism evidence="1 2">
    <name type="scientific">Aldrovandia affinis</name>
    <dbReference type="NCBI Taxonomy" id="143900"/>
    <lineage>
        <taxon>Eukaryota</taxon>
        <taxon>Metazoa</taxon>
        <taxon>Chordata</taxon>
        <taxon>Craniata</taxon>
        <taxon>Vertebrata</taxon>
        <taxon>Euteleostomi</taxon>
        <taxon>Actinopterygii</taxon>
        <taxon>Neopterygii</taxon>
        <taxon>Teleostei</taxon>
        <taxon>Notacanthiformes</taxon>
        <taxon>Halosauridae</taxon>
        <taxon>Aldrovandia</taxon>
    </lineage>
</organism>
<dbReference type="EMBL" id="JAINUG010000233">
    <property type="protein sequence ID" value="KAJ8386196.1"/>
    <property type="molecule type" value="Genomic_DNA"/>
</dbReference>